<dbReference type="AlphaFoldDB" id="A0A9X0BF20"/>
<dbReference type="EMBL" id="JAPZBU010000003">
    <property type="protein sequence ID" value="KAJ5414693.1"/>
    <property type="molecule type" value="Genomic_DNA"/>
</dbReference>
<dbReference type="RefSeq" id="XP_056494539.1">
    <property type="nucleotide sequence ID" value="XM_056625957.1"/>
</dbReference>
<dbReference type="InterPro" id="IPR009057">
    <property type="entry name" value="Homeodomain-like_sf"/>
</dbReference>
<gene>
    <name evidence="1" type="ORF">N7509_001320</name>
</gene>
<proteinExistence type="predicted"/>
<evidence type="ECO:0008006" key="3">
    <source>
        <dbReference type="Google" id="ProtNLM"/>
    </source>
</evidence>
<reference evidence="1" key="1">
    <citation type="submission" date="2022-12" db="EMBL/GenBank/DDBJ databases">
        <authorList>
            <person name="Petersen C."/>
        </authorList>
    </citation>
    <scope>NUCLEOTIDE SEQUENCE</scope>
    <source>
        <strain evidence="1">IBT 29677</strain>
    </source>
</reference>
<keyword evidence="2" id="KW-1185">Reference proteome</keyword>
<name>A0A9X0BF20_9EURO</name>
<evidence type="ECO:0000313" key="1">
    <source>
        <dbReference type="EMBL" id="KAJ5414693.1"/>
    </source>
</evidence>
<organism evidence="1 2">
    <name type="scientific">Penicillium cosmopolitanum</name>
    <dbReference type="NCBI Taxonomy" id="1131564"/>
    <lineage>
        <taxon>Eukaryota</taxon>
        <taxon>Fungi</taxon>
        <taxon>Dikarya</taxon>
        <taxon>Ascomycota</taxon>
        <taxon>Pezizomycotina</taxon>
        <taxon>Eurotiomycetes</taxon>
        <taxon>Eurotiomycetidae</taxon>
        <taxon>Eurotiales</taxon>
        <taxon>Aspergillaceae</taxon>
        <taxon>Penicillium</taxon>
    </lineage>
</organism>
<accession>A0A9X0BF20</accession>
<reference evidence="1" key="2">
    <citation type="journal article" date="2023" name="IMA Fungus">
        <title>Comparative genomic study of the Penicillium genus elucidates a diverse pangenome and 15 lateral gene transfer events.</title>
        <authorList>
            <person name="Petersen C."/>
            <person name="Sorensen T."/>
            <person name="Nielsen M.R."/>
            <person name="Sondergaard T.E."/>
            <person name="Sorensen J.L."/>
            <person name="Fitzpatrick D.A."/>
            <person name="Frisvad J.C."/>
            <person name="Nielsen K.L."/>
        </authorList>
    </citation>
    <scope>NUCLEOTIDE SEQUENCE</scope>
    <source>
        <strain evidence="1">IBT 29677</strain>
    </source>
</reference>
<sequence>MPPSTPSQSSNGRVTRRKELIPYLRRLIFGEYMGGRSPTVIARRHGISESTVRYTIKMQSPRGVDQAALQECRSPKLSAIDMRAILQCIQRDPFMSYNDMRLESGKSIPDRAFLRTLRASGYERKAKKWIRKTDKAAAKR</sequence>
<dbReference type="InterPro" id="IPR036388">
    <property type="entry name" value="WH-like_DNA-bd_sf"/>
</dbReference>
<dbReference type="SUPFAM" id="SSF46689">
    <property type="entry name" value="Homeodomain-like"/>
    <property type="match status" value="1"/>
</dbReference>
<protein>
    <recommendedName>
        <fullName evidence="3">Transposase Tc1-like domain-containing protein</fullName>
    </recommendedName>
</protein>
<dbReference type="OrthoDB" id="5151590at2759"/>
<dbReference type="Proteomes" id="UP001147747">
    <property type="component" value="Unassembled WGS sequence"/>
</dbReference>
<evidence type="ECO:0000313" key="2">
    <source>
        <dbReference type="Proteomes" id="UP001147747"/>
    </source>
</evidence>
<comment type="caution">
    <text evidence="1">The sequence shown here is derived from an EMBL/GenBank/DDBJ whole genome shotgun (WGS) entry which is preliminary data.</text>
</comment>
<dbReference type="Gene3D" id="1.10.10.10">
    <property type="entry name" value="Winged helix-like DNA-binding domain superfamily/Winged helix DNA-binding domain"/>
    <property type="match status" value="1"/>
</dbReference>
<dbReference type="GeneID" id="81364937"/>